<organism evidence="2 3">
    <name type="scientific">Aulographum hederae CBS 113979</name>
    <dbReference type="NCBI Taxonomy" id="1176131"/>
    <lineage>
        <taxon>Eukaryota</taxon>
        <taxon>Fungi</taxon>
        <taxon>Dikarya</taxon>
        <taxon>Ascomycota</taxon>
        <taxon>Pezizomycotina</taxon>
        <taxon>Dothideomycetes</taxon>
        <taxon>Pleosporomycetidae</taxon>
        <taxon>Aulographales</taxon>
        <taxon>Aulographaceae</taxon>
    </lineage>
</organism>
<dbReference type="EMBL" id="ML977200">
    <property type="protein sequence ID" value="KAF1981380.1"/>
    <property type="molecule type" value="Genomic_DNA"/>
</dbReference>
<name>A0A6G1GKM8_9PEZI</name>
<dbReference type="AlphaFoldDB" id="A0A6G1GKM8"/>
<dbReference type="Proteomes" id="UP000800041">
    <property type="component" value="Unassembled WGS sequence"/>
</dbReference>
<accession>A0A6G1GKM8</accession>
<proteinExistence type="predicted"/>
<feature type="region of interest" description="Disordered" evidence="1">
    <location>
        <begin position="212"/>
        <end position="240"/>
    </location>
</feature>
<evidence type="ECO:0000313" key="3">
    <source>
        <dbReference type="Proteomes" id="UP000800041"/>
    </source>
</evidence>
<feature type="compositionally biased region" description="Pro residues" evidence="1">
    <location>
        <begin position="183"/>
        <end position="193"/>
    </location>
</feature>
<reference evidence="2" key="1">
    <citation type="journal article" date="2020" name="Stud. Mycol.">
        <title>101 Dothideomycetes genomes: a test case for predicting lifestyles and emergence of pathogens.</title>
        <authorList>
            <person name="Haridas S."/>
            <person name="Albert R."/>
            <person name="Binder M."/>
            <person name="Bloem J."/>
            <person name="Labutti K."/>
            <person name="Salamov A."/>
            <person name="Andreopoulos B."/>
            <person name="Baker S."/>
            <person name="Barry K."/>
            <person name="Bills G."/>
            <person name="Bluhm B."/>
            <person name="Cannon C."/>
            <person name="Castanera R."/>
            <person name="Culley D."/>
            <person name="Daum C."/>
            <person name="Ezra D."/>
            <person name="Gonzalez J."/>
            <person name="Henrissat B."/>
            <person name="Kuo A."/>
            <person name="Liang C."/>
            <person name="Lipzen A."/>
            <person name="Lutzoni F."/>
            <person name="Magnuson J."/>
            <person name="Mondo S."/>
            <person name="Nolan M."/>
            <person name="Ohm R."/>
            <person name="Pangilinan J."/>
            <person name="Park H.-J."/>
            <person name="Ramirez L."/>
            <person name="Alfaro M."/>
            <person name="Sun H."/>
            <person name="Tritt A."/>
            <person name="Yoshinaga Y."/>
            <person name="Zwiers L.-H."/>
            <person name="Turgeon B."/>
            <person name="Goodwin S."/>
            <person name="Spatafora J."/>
            <person name="Crous P."/>
            <person name="Grigoriev I."/>
        </authorList>
    </citation>
    <scope>NUCLEOTIDE SEQUENCE</scope>
    <source>
        <strain evidence="2">CBS 113979</strain>
    </source>
</reference>
<evidence type="ECO:0000256" key="1">
    <source>
        <dbReference type="SAM" id="MobiDB-lite"/>
    </source>
</evidence>
<protein>
    <submittedName>
        <fullName evidence="2">Uncharacterized protein</fullName>
    </submittedName>
</protein>
<feature type="region of interest" description="Disordered" evidence="1">
    <location>
        <begin position="136"/>
        <end position="194"/>
    </location>
</feature>
<feature type="compositionally biased region" description="Polar residues" evidence="1">
    <location>
        <begin position="170"/>
        <end position="179"/>
    </location>
</feature>
<sequence length="394" mass="43333">MSSKPPDLTTAHIPSPSPSSSDPCLSHESIVSTAFSLSISTSAHKHPRPSRSTVKSFVDYKATASEYTDLTKRIEADLWLLKRKKETQDMQFHDLLDEVFVLREVAENYQMEVETLRGDNKAILRLFGGGHGACLRGGGEENEDPASMPSKKRKRTGSGADAFQYRPGSPTLNSSTNSEPVIKPEPQPSPVPSAVPEAVRNKVYEFLDNYQFPPPTVQQQRPATLPTTSPPSSPSHNPYNFTPPTFQPLYRLPGRGPLHPILIPPAGAAPFPLPALPHLPLHVPAEFHSSPFLTHCPSTLSGLKCDNYSTCRGFHICAYGSSCTSRDARGPCRRNHSVLPTCRSAVFGGCRSASAGEGCRYGHEETRMRAYMLAVVRWLDAEYRCASEIDRFVF</sequence>
<feature type="region of interest" description="Disordered" evidence="1">
    <location>
        <begin position="1"/>
        <end position="26"/>
    </location>
</feature>
<gene>
    <name evidence="2" type="ORF">K402DRAFT_467566</name>
</gene>
<evidence type="ECO:0000313" key="2">
    <source>
        <dbReference type="EMBL" id="KAF1981380.1"/>
    </source>
</evidence>
<keyword evidence="3" id="KW-1185">Reference proteome</keyword>